<evidence type="ECO:0000313" key="2">
    <source>
        <dbReference type="EMBL" id="GMF40577.1"/>
    </source>
</evidence>
<dbReference type="InterPro" id="IPR012337">
    <property type="entry name" value="RNaseH-like_sf"/>
</dbReference>
<accession>A0A9W7CU71</accession>
<organism evidence="2 3">
    <name type="scientific">Phytophthora fragariaefolia</name>
    <dbReference type="NCBI Taxonomy" id="1490495"/>
    <lineage>
        <taxon>Eukaryota</taxon>
        <taxon>Sar</taxon>
        <taxon>Stramenopiles</taxon>
        <taxon>Oomycota</taxon>
        <taxon>Peronosporomycetes</taxon>
        <taxon>Peronosporales</taxon>
        <taxon>Peronosporaceae</taxon>
        <taxon>Phytophthora</taxon>
    </lineage>
</organism>
<dbReference type="InterPro" id="IPR001584">
    <property type="entry name" value="Integrase_cat-core"/>
</dbReference>
<feature type="domain" description="Integrase catalytic" evidence="1">
    <location>
        <begin position="1"/>
        <end position="143"/>
    </location>
</feature>
<dbReference type="SUPFAM" id="SSF53098">
    <property type="entry name" value="Ribonuclease H-like"/>
    <property type="match status" value="1"/>
</dbReference>
<proteinExistence type="predicted"/>
<dbReference type="GO" id="GO:0015074">
    <property type="term" value="P:DNA integration"/>
    <property type="evidence" value="ECO:0007669"/>
    <property type="project" value="InterPro"/>
</dbReference>
<dbReference type="OrthoDB" id="120506at2759"/>
<dbReference type="InterPro" id="IPR036397">
    <property type="entry name" value="RNaseH_sf"/>
</dbReference>
<evidence type="ECO:0000313" key="3">
    <source>
        <dbReference type="Proteomes" id="UP001165121"/>
    </source>
</evidence>
<keyword evidence="3" id="KW-1185">Reference proteome</keyword>
<dbReference type="Proteomes" id="UP001165121">
    <property type="component" value="Unassembled WGS sequence"/>
</dbReference>
<dbReference type="Gene3D" id="3.30.420.10">
    <property type="entry name" value="Ribonuclease H-like superfamily/Ribonuclease H"/>
    <property type="match status" value="1"/>
</dbReference>
<reference evidence="2" key="1">
    <citation type="submission" date="2023-04" db="EMBL/GenBank/DDBJ databases">
        <title>Phytophthora fragariaefolia NBRC 109709.</title>
        <authorList>
            <person name="Ichikawa N."/>
            <person name="Sato H."/>
            <person name="Tonouchi N."/>
        </authorList>
    </citation>
    <scope>NUCLEOTIDE SEQUENCE</scope>
    <source>
        <strain evidence="2">NBRC 109709</strain>
    </source>
</reference>
<sequence length="143" mass="16154">MDYLELGESYGPSRYVLVLKDKLTHYCELVVADSPTSATAAENVIDWHYRFGLPETWVSDNGSHFKASLMDQLAEQLKVVQKWINGTVARVNRDILLQVLRVMLMELKLDTRNWPFLLPLIQANLNHSAMASLGGHAPIALFT</sequence>
<dbReference type="PROSITE" id="PS50994">
    <property type="entry name" value="INTEGRASE"/>
    <property type="match status" value="1"/>
</dbReference>
<comment type="caution">
    <text evidence="2">The sequence shown here is derived from an EMBL/GenBank/DDBJ whole genome shotgun (WGS) entry which is preliminary data.</text>
</comment>
<protein>
    <submittedName>
        <fullName evidence="2">Unnamed protein product</fullName>
    </submittedName>
</protein>
<gene>
    <name evidence="2" type="ORF">Pfra01_001250100</name>
</gene>
<evidence type="ECO:0000259" key="1">
    <source>
        <dbReference type="PROSITE" id="PS50994"/>
    </source>
</evidence>
<dbReference type="GO" id="GO:0003676">
    <property type="term" value="F:nucleic acid binding"/>
    <property type="evidence" value="ECO:0007669"/>
    <property type="project" value="InterPro"/>
</dbReference>
<dbReference type="AlphaFoldDB" id="A0A9W7CU71"/>
<dbReference type="EMBL" id="BSXT01001257">
    <property type="protein sequence ID" value="GMF40577.1"/>
    <property type="molecule type" value="Genomic_DNA"/>
</dbReference>
<name>A0A9W7CU71_9STRA</name>